<dbReference type="Proteomes" id="UP000298787">
    <property type="component" value="Chromosome 13"/>
</dbReference>
<dbReference type="EMBL" id="CM014090">
    <property type="protein sequence ID" value="TKS81345.1"/>
    <property type="molecule type" value="Genomic_DNA"/>
</dbReference>
<gene>
    <name evidence="2" type="ORF">D9C73_015450</name>
</gene>
<accession>A0A4U5V4P1</accession>
<proteinExistence type="predicted"/>
<reference evidence="2 3" key="1">
    <citation type="submission" date="2019-01" db="EMBL/GenBank/DDBJ databases">
        <title>Genome Assembly of Collichthys lucidus.</title>
        <authorList>
            <person name="Cai M."/>
            <person name="Xiao S."/>
        </authorList>
    </citation>
    <scope>NUCLEOTIDE SEQUENCE [LARGE SCALE GENOMIC DNA]</scope>
    <source>
        <strain evidence="2">JT15FE1705JMU</strain>
        <tissue evidence="2">Muscle</tissue>
    </source>
</reference>
<keyword evidence="3" id="KW-1185">Reference proteome</keyword>
<feature type="compositionally biased region" description="Polar residues" evidence="1">
    <location>
        <begin position="101"/>
        <end position="111"/>
    </location>
</feature>
<name>A0A4U5V4P1_COLLU</name>
<evidence type="ECO:0000256" key="1">
    <source>
        <dbReference type="SAM" id="MobiDB-lite"/>
    </source>
</evidence>
<evidence type="ECO:0000313" key="3">
    <source>
        <dbReference type="Proteomes" id="UP000298787"/>
    </source>
</evidence>
<feature type="region of interest" description="Disordered" evidence="1">
    <location>
        <begin position="88"/>
        <end position="126"/>
    </location>
</feature>
<sequence>MIYHRSTDVCSFAAARMGIPAAPSSFMLAHTELTELQQYRMSSCSIRTQFTLRPADLSELEATNSDHIQLSMISSEMNSTAASVSLMDTDEEEMNPAAQLTKPSTTASARPTRQLGEDRALSSSSL</sequence>
<evidence type="ECO:0000313" key="2">
    <source>
        <dbReference type="EMBL" id="TKS81345.1"/>
    </source>
</evidence>
<organism evidence="2 3">
    <name type="scientific">Collichthys lucidus</name>
    <name type="common">Big head croaker</name>
    <name type="synonym">Sciaena lucida</name>
    <dbReference type="NCBI Taxonomy" id="240159"/>
    <lineage>
        <taxon>Eukaryota</taxon>
        <taxon>Metazoa</taxon>
        <taxon>Chordata</taxon>
        <taxon>Craniata</taxon>
        <taxon>Vertebrata</taxon>
        <taxon>Euteleostomi</taxon>
        <taxon>Actinopterygii</taxon>
        <taxon>Neopterygii</taxon>
        <taxon>Teleostei</taxon>
        <taxon>Neoteleostei</taxon>
        <taxon>Acanthomorphata</taxon>
        <taxon>Eupercaria</taxon>
        <taxon>Sciaenidae</taxon>
        <taxon>Collichthys</taxon>
    </lineage>
</organism>
<protein>
    <submittedName>
        <fullName evidence="2">Uncharacterized protein</fullName>
    </submittedName>
</protein>
<dbReference type="AlphaFoldDB" id="A0A4U5V4P1"/>